<feature type="compositionally biased region" description="Polar residues" evidence="1">
    <location>
        <begin position="1"/>
        <end position="18"/>
    </location>
</feature>
<name>W6QHF0_PENRF</name>
<evidence type="ECO:0000256" key="1">
    <source>
        <dbReference type="SAM" id="MobiDB-lite"/>
    </source>
</evidence>
<organism evidence="2 3">
    <name type="scientific">Penicillium roqueforti (strain FM164)</name>
    <dbReference type="NCBI Taxonomy" id="1365484"/>
    <lineage>
        <taxon>Eukaryota</taxon>
        <taxon>Fungi</taxon>
        <taxon>Dikarya</taxon>
        <taxon>Ascomycota</taxon>
        <taxon>Pezizomycotina</taxon>
        <taxon>Eurotiomycetes</taxon>
        <taxon>Eurotiomycetidae</taxon>
        <taxon>Eurotiales</taxon>
        <taxon>Aspergillaceae</taxon>
        <taxon>Penicillium</taxon>
    </lineage>
</organism>
<dbReference type="AlphaFoldDB" id="W6QHF0"/>
<proteinExistence type="predicted"/>
<accession>W6QHF0</accession>
<reference evidence="2" key="1">
    <citation type="journal article" date="2014" name="Nat. Commun.">
        <title>Multiple recent horizontal transfers of a large genomic region in cheese making fungi.</title>
        <authorList>
            <person name="Cheeseman K."/>
            <person name="Ropars J."/>
            <person name="Renault P."/>
            <person name="Dupont J."/>
            <person name="Gouzy J."/>
            <person name="Branca A."/>
            <person name="Abraham A.L."/>
            <person name="Ceppi M."/>
            <person name="Conseiller E."/>
            <person name="Debuchy R."/>
            <person name="Malagnac F."/>
            <person name="Goarin A."/>
            <person name="Silar P."/>
            <person name="Lacoste S."/>
            <person name="Sallet E."/>
            <person name="Bensimon A."/>
            <person name="Giraud T."/>
            <person name="Brygoo Y."/>
        </authorList>
    </citation>
    <scope>NUCLEOTIDE SEQUENCE [LARGE SCALE GENOMIC DNA]</scope>
    <source>
        <strain evidence="2">FM164</strain>
    </source>
</reference>
<dbReference type="Proteomes" id="UP000030686">
    <property type="component" value="Unassembled WGS sequence"/>
</dbReference>
<gene>
    <name evidence="2" type="ORF">PROQFM164_S04g000726</name>
</gene>
<sequence length="60" mass="6508">MRTCQCTRELSHESSISGESMEEYGSTWELEPVQPPFSVSLILSDCTNAALGSTAIQGLE</sequence>
<protein>
    <submittedName>
        <fullName evidence="2">Genomic scaffold, ProqFM164S04</fullName>
    </submittedName>
</protein>
<evidence type="ECO:0000313" key="3">
    <source>
        <dbReference type="Proteomes" id="UP000030686"/>
    </source>
</evidence>
<keyword evidence="3" id="KW-1185">Reference proteome</keyword>
<feature type="region of interest" description="Disordered" evidence="1">
    <location>
        <begin position="1"/>
        <end position="26"/>
    </location>
</feature>
<evidence type="ECO:0000313" key="2">
    <source>
        <dbReference type="EMBL" id="CDM35845.1"/>
    </source>
</evidence>
<dbReference type="EMBL" id="HG792018">
    <property type="protein sequence ID" value="CDM35845.1"/>
    <property type="molecule type" value="Genomic_DNA"/>
</dbReference>